<dbReference type="RefSeq" id="WP_145430399.1">
    <property type="nucleotide sequence ID" value="NZ_CP036339.1"/>
</dbReference>
<organism evidence="3 4">
    <name type="scientific">Lacipirellula limnantheis</name>
    <dbReference type="NCBI Taxonomy" id="2528024"/>
    <lineage>
        <taxon>Bacteria</taxon>
        <taxon>Pseudomonadati</taxon>
        <taxon>Planctomycetota</taxon>
        <taxon>Planctomycetia</taxon>
        <taxon>Pirellulales</taxon>
        <taxon>Lacipirellulaceae</taxon>
        <taxon>Lacipirellula</taxon>
    </lineage>
</organism>
<feature type="transmembrane region" description="Helical" evidence="1">
    <location>
        <begin position="51"/>
        <end position="72"/>
    </location>
</feature>
<keyword evidence="1" id="KW-0812">Transmembrane</keyword>
<feature type="transmembrane region" description="Helical" evidence="1">
    <location>
        <begin position="93"/>
        <end position="114"/>
    </location>
</feature>
<sequence>MSDVHIRRLTVAHVVGFVFGATLCAAAIWSADPHATFLQPPNPAAPPGSLRMAGVVLMIGAIYFWSGVIAARQRARAVANSSHEAARPRLRRPANAAGGALLRWQAILAVWLALVAYPNAWTWETVGFKGPASTIAGLCVGILVYALFTALLTFYLRASGGLDKFADDSTRTMAGIWPRPRRQKAAAWIAFCVFNPVIEELLFRGVLVYQASLAMNSIWAPLLVGFAASIGNHWYQGRRMMALHIPFYWVAIGLLFSPLGLGGAIGFHIAGDVAPVSLMARQLRQFRQRHRVSSAPGSARG</sequence>
<dbReference type="Pfam" id="PF02517">
    <property type="entry name" value="Rce1-like"/>
    <property type="match status" value="1"/>
</dbReference>
<dbReference type="OrthoDB" id="9782250at2"/>
<feature type="domain" description="CAAX prenyl protease 2/Lysostaphin resistance protein A-like" evidence="2">
    <location>
        <begin position="185"/>
        <end position="272"/>
    </location>
</feature>
<dbReference type="GO" id="GO:0080120">
    <property type="term" value="P:CAAX-box protein maturation"/>
    <property type="evidence" value="ECO:0007669"/>
    <property type="project" value="UniProtKB-ARBA"/>
</dbReference>
<evidence type="ECO:0000256" key="1">
    <source>
        <dbReference type="SAM" id="Phobius"/>
    </source>
</evidence>
<feature type="transmembrane region" description="Helical" evidence="1">
    <location>
        <begin position="12"/>
        <end position="31"/>
    </location>
</feature>
<dbReference type="GO" id="GO:0004175">
    <property type="term" value="F:endopeptidase activity"/>
    <property type="evidence" value="ECO:0007669"/>
    <property type="project" value="UniProtKB-ARBA"/>
</dbReference>
<feature type="transmembrane region" description="Helical" evidence="1">
    <location>
        <begin position="247"/>
        <end position="270"/>
    </location>
</feature>
<dbReference type="AlphaFoldDB" id="A0A517TSB0"/>
<keyword evidence="1" id="KW-1133">Transmembrane helix</keyword>
<dbReference type="EMBL" id="CP036339">
    <property type="protein sequence ID" value="QDT71251.1"/>
    <property type="molecule type" value="Genomic_DNA"/>
</dbReference>
<keyword evidence="1" id="KW-0472">Membrane</keyword>
<evidence type="ECO:0000313" key="4">
    <source>
        <dbReference type="Proteomes" id="UP000317909"/>
    </source>
</evidence>
<gene>
    <name evidence="3" type="ORF">I41_04070</name>
</gene>
<dbReference type="InterPro" id="IPR003675">
    <property type="entry name" value="Rce1/LyrA-like_dom"/>
</dbReference>
<proteinExistence type="predicted"/>
<dbReference type="KEGG" id="llh:I41_04070"/>
<evidence type="ECO:0000259" key="2">
    <source>
        <dbReference type="Pfam" id="PF02517"/>
    </source>
</evidence>
<reference evidence="3 4" key="1">
    <citation type="submission" date="2019-02" db="EMBL/GenBank/DDBJ databases">
        <title>Deep-cultivation of Planctomycetes and their phenomic and genomic characterization uncovers novel biology.</title>
        <authorList>
            <person name="Wiegand S."/>
            <person name="Jogler M."/>
            <person name="Boedeker C."/>
            <person name="Pinto D."/>
            <person name="Vollmers J."/>
            <person name="Rivas-Marin E."/>
            <person name="Kohn T."/>
            <person name="Peeters S.H."/>
            <person name="Heuer A."/>
            <person name="Rast P."/>
            <person name="Oberbeckmann S."/>
            <person name="Bunk B."/>
            <person name="Jeske O."/>
            <person name="Meyerdierks A."/>
            <person name="Storesund J.E."/>
            <person name="Kallscheuer N."/>
            <person name="Luecker S."/>
            <person name="Lage O.M."/>
            <person name="Pohl T."/>
            <person name="Merkel B.J."/>
            <person name="Hornburger P."/>
            <person name="Mueller R.-W."/>
            <person name="Bruemmer F."/>
            <person name="Labrenz M."/>
            <person name="Spormann A.M."/>
            <person name="Op den Camp H."/>
            <person name="Overmann J."/>
            <person name="Amann R."/>
            <person name="Jetten M.S.M."/>
            <person name="Mascher T."/>
            <person name="Medema M.H."/>
            <person name="Devos D.P."/>
            <person name="Kaster A.-K."/>
            <person name="Ovreas L."/>
            <person name="Rohde M."/>
            <person name="Galperin M.Y."/>
            <person name="Jogler C."/>
        </authorList>
    </citation>
    <scope>NUCLEOTIDE SEQUENCE [LARGE SCALE GENOMIC DNA]</scope>
    <source>
        <strain evidence="3 4">I41</strain>
    </source>
</reference>
<keyword evidence="4" id="KW-1185">Reference proteome</keyword>
<accession>A0A517TSB0</accession>
<name>A0A517TSB0_9BACT</name>
<dbReference type="Proteomes" id="UP000317909">
    <property type="component" value="Chromosome"/>
</dbReference>
<feature type="transmembrane region" description="Helical" evidence="1">
    <location>
        <begin position="134"/>
        <end position="156"/>
    </location>
</feature>
<feature type="transmembrane region" description="Helical" evidence="1">
    <location>
        <begin position="218"/>
        <end position="235"/>
    </location>
</feature>
<protein>
    <recommendedName>
        <fullName evidence="2">CAAX prenyl protease 2/Lysostaphin resistance protein A-like domain-containing protein</fullName>
    </recommendedName>
</protein>
<feature type="transmembrane region" description="Helical" evidence="1">
    <location>
        <begin position="185"/>
        <end position="206"/>
    </location>
</feature>
<evidence type="ECO:0000313" key="3">
    <source>
        <dbReference type="EMBL" id="QDT71251.1"/>
    </source>
</evidence>